<sequence>MILLFIIAISFVQFGLYYLNRKYKTKLPNFVILVIILICYFFVFPGFFYPEPKTDGINCGLPIFGITFAFWIFGTIAALITHFGYKRLKKALSTTTYKNNA</sequence>
<accession>A0ABU3CQ17</accession>
<feature type="transmembrane region" description="Helical" evidence="1">
    <location>
        <begin position="30"/>
        <end position="49"/>
    </location>
</feature>
<keyword evidence="1" id="KW-0472">Membrane</keyword>
<keyword evidence="1" id="KW-1133">Transmembrane helix</keyword>
<proteinExistence type="predicted"/>
<evidence type="ECO:0000256" key="1">
    <source>
        <dbReference type="SAM" id="Phobius"/>
    </source>
</evidence>
<reference evidence="2 3" key="1">
    <citation type="submission" date="2023-09" db="EMBL/GenBank/DDBJ databases">
        <authorList>
            <person name="Rey-Velasco X."/>
        </authorList>
    </citation>
    <scope>NUCLEOTIDE SEQUENCE [LARGE SCALE GENOMIC DNA]</scope>
    <source>
        <strain evidence="2 3">F260</strain>
    </source>
</reference>
<organism evidence="2 3">
    <name type="scientific">Autumnicola lenta</name>
    <dbReference type="NCBI Taxonomy" id="3075593"/>
    <lineage>
        <taxon>Bacteria</taxon>
        <taxon>Pseudomonadati</taxon>
        <taxon>Bacteroidota</taxon>
        <taxon>Flavobacteriia</taxon>
        <taxon>Flavobacteriales</taxon>
        <taxon>Flavobacteriaceae</taxon>
        <taxon>Autumnicola</taxon>
    </lineage>
</organism>
<dbReference type="EMBL" id="JAVRHO010000044">
    <property type="protein sequence ID" value="MDT0648416.1"/>
    <property type="molecule type" value="Genomic_DNA"/>
</dbReference>
<evidence type="ECO:0000313" key="3">
    <source>
        <dbReference type="Proteomes" id="UP001245285"/>
    </source>
</evidence>
<dbReference type="RefSeq" id="WP_311496506.1">
    <property type="nucleotide sequence ID" value="NZ_JAVRHO010000044.1"/>
</dbReference>
<feature type="transmembrane region" description="Helical" evidence="1">
    <location>
        <begin position="61"/>
        <end position="85"/>
    </location>
</feature>
<gene>
    <name evidence="2" type="ORF">RM545_17120</name>
</gene>
<evidence type="ECO:0000313" key="2">
    <source>
        <dbReference type="EMBL" id="MDT0648416.1"/>
    </source>
</evidence>
<comment type="caution">
    <text evidence="2">The sequence shown here is derived from an EMBL/GenBank/DDBJ whole genome shotgun (WGS) entry which is preliminary data.</text>
</comment>
<name>A0ABU3CQ17_9FLAO</name>
<keyword evidence="1" id="KW-0812">Transmembrane</keyword>
<keyword evidence="3" id="KW-1185">Reference proteome</keyword>
<dbReference type="Proteomes" id="UP001245285">
    <property type="component" value="Unassembled WGS sequence"/>
</dbReference>
<protein>
    <submittedName>
        <fullName evidence="2">Uncharacterized protein</fullName>
    </submittedName>
</protein>